<keyword evidence="2" id="KW-1185">Reference proteome</keyword>
<dbReference type="OrthoDB" id="2485468at2"/>
<name>A0A418R8X3_9BACT</name>
<organism evidence="1 2">
    <name type="scientific">Hymenobacter rubripertinctus</name>
    <dbReference type="NCBI Taxonomy" id="2029981"/>
    <lineage>
        <taxon>Bacteria</taxon>
        <taxon>Pseudomonadati</taxon>
        <taxon>Bacteroidota</taxon>
        <taxon>Cytophagia</taxon>
        <taxon>Cytophagales</taxon>
        <taxon>Hymenobacteraceae</taxon>
        <taxon>Hymenobacter</taxon>
    </lineage>
</organism>
<dbReference type="AlphaFoldDB" id="A0A418R8X3"/>
<comment type="caution">
    <text evidence="1">The sequence shown here is derived from an EMBL/GenBank/DDBJ whole genome shotgun (WGS) entry which is preliminary data.</text>
</comment>
<evidence type="ECO:0000313" key="1">
    <source>
        <dbReference type="EMBL" id="RIY13744.1"/>
    </source>
</evidence>
<dbReference type="EMBL" id="QYCN01000002">
    <property type="protein sequence ID" value="RIY13744.1"/>
    <property type="molecule type" value="Genomic_DNA"/>
</dbReference>
<accession>A0A418R8X3</accession>
<sequence>MLTESTHLMWLSRQECADSALAIPLPDPCEAPAAAGRVEQKRQAFGHQLWALLTPRGIGHGRCRPEPEPVDDYLPYEVVCLPEDMVRHCRDHIVPRLEEGAPQAEAKTWQLIFLASLAANNHLLYCDETGAVSVSRIMTRRARGSYDQIFSTVQHPCFRKKQ</sequence>
<proteinExistence type="predicted"/>
<gene>
    <name evidence="1" type="ORF">D0T11_01290</name>
</gene>
<reference evidence="1 2" key="2">
    <citation type="submission" date="2019-01" db="EMBL/GenBank/DDBJ databases">
        <title>Hymenobacter humicola sp. nov., isolated from soils in Antarctica.</title>
        <authorList>
            <person name="Sedlacek I."/>
            <person name="Holochova P."/>
            <person name="Kralova S."/>
            <person name="Pantucek R."/>
            <person name="Stankova E."/>
            <person name="Vrbovska V."/>
            <person name="Kristofova L."/>
            <person name="Svec P."/>
            <person name="Busse H.-J."/>
        </authorList>
    </citation>
    <scope>NUCLEOTIDE SEQUENCE [LARGE SCALE GENOMIC DNA]</scope>
    <source>
        <strain evidence="1 2">CCM 8852</strain>
    </source>
</reference>
<reference evidence="1 2" key="1">
    <citation type="submission" date="2018-09" db="EMBL/GenBank/DDBJ databases">
        <authorList>
            <person name="Zeman M."/>
            <person name="Pardy F."/>
        </authorList>
    </citation>
    <scope>NUCLEOTIDE SEQUENCE [LARGE SCALE GENOMIC DNA]</scope>
    <source>
        <strain evidence="1 2">CCM 8852</strain>
    </source>
</reference>
<dbReference type="RefSeq" id="WP_119653974.1">
    <property type="nucleotide sequence ID" value="NZ_JBHUOI010000070.1"/>
</dbReference>
<protein>
    <submittedName>
        <fullName evidence="1">Uncharacterized protein</fullName>
    </submittedName>
</protein>
<dbReference type="Proteomes" id="UP000284250">
    <property type="component" value="Unassembled WGS sequence"/>
</dbReference>
<evidence type="ECO:0000313" key="2">
    <source>
        <dbReference type="Proteomes" id="UP000284250"/>
    </source>
</evidence>